<feature type="compositionally biased region" description="Basic and acidic residues" evidence="1">
    <location>
        <begin position="400"/>
        <end position="427"/>
    </location>
</feature>
<feature type="domain" description="DUF3074" evidence="2">
    <location>
        <begin position="122"/>
        <end position="396"/>
    </location>
</feature>
<dbReference type="Pfam" id="PF11274">
    <property type="entry name" value="DUF3074"/>
    <property type="match status" value="1"/>
</dbReference>
<keyword evidence="4" id="KW-1185">Reference proteome</keyword>
<feature type="region of interest" description="Disordered" evidence="1">
    <location>
        <begin position="51"/>
        <end position="83"/>
    </location>
</feature>
<proteinExistence type="predicted"/>
<feature type="compositionally biased region" description="Basic and acidic residues" evidence="1">
    <location>
        <begin position="310"/>
        <end position="321"/>
    </location>
</feature>
<feature type="compositionally biased region" description="Basic and acidic residues" evidence="1">
    <location>
        <begin position="587"/>
        <end position="687"/>
    </location>
</feature>
<dbReference type="Proteomes" id="UP001161017">
    <property type="component" value="Unassembled WGS sequence"/>
</dbReference>
<dbReference type="PANTHER" id="PTHR19308:SF14">
    <property type="entry name" value="START DOMAIN-CONTAINING PROTEIN"/>
    <property type="match status" value="1"/>
</dbReference>
<feature type="compositionally biased region" description="Low complexity" evidence="1">
    <location>
        <begin position="532"/>
        <end position="544"/>
    </location>
</feature>
<feature type="compositionally biased region" description="Basic and acidic residues" evidence="1">
    <location>
        <begin position="518"/>
        <end position="531"/>
    </location>
</feature>
<dbReference type="PANTHER" id="PTHR19308">
    <property type="entry name" value="PHOSPHATIDYLCHOLINE TRANSFER PROTEIN"/>
    <property type="match status" value="1"/>
</dbReference>
<dbReference type="SUPFAM" id="SSF55961">
    <property type="entry name" value="Bet v1-like"/>
    <property type="match status" value="1"/>
</dbReference>
<name>A0AA43QLG2_9LECA</name>
<reference evidence="3" key="1">
    <citation type="journal article" date="2023" name="Genome Biol. Evol.">
        <title>First Whole Genome Sequence and Flow Cytometry Genome Size Data for the Lichen-Forming Fungus Ramalina farinacea (Ascomycota).</title>
        <authorList>
            <person name="Llewellyn T."/>
            <person name="Mian S."/>
            <person name="Hill R."/>
            <person name="Leitch I.J."/>
            <person name="Gaya E."/>
        </authorList>
    </citation>
    <scope>NUCLEOTIDE SEQUENCE</scope>
    <source>
        <strain evidence="3">LIQ254RAFAR</strain>
    </source>
</reference>
<gene>
    <name evidence="3" type="ORF">OHK93_006140</name>
</gene>
<dbReference type="AlphaFoldDB" id="A0AA43QLG2"/>
<feature type="region of interest" description="Disordered" evidence="1">
    <location>
        <begin position="518"/>
        <end position="687"/>
    </location>
</feature>
<evidence type="ECO:0000256" key="1">
    <source>
        <dbReference type="SAM" id="MobiDB-lite"/>
    </source>
</evidence>
<dbReference type="InterPro" id="IPR024500">
    <property type="entry name" value="DUF3074"/>
</dbReference>
<feature type="compositionally biased region" description="Basic and acidic residues" evidence="1">
    <location>
        <begin position="567"/>
        <end position="579"/>
    </location>
</feature>
<comment type="caution">
    <text evidence="3">The sequence shown here is derived from an EMBL/GenBank/DDBJ whole genome shotgun (WGS) entry which is preliminary data.</text>
</comment>
<feature type="region of interest" description="Disordered" evidence="1">
    <location>
        <begin position="400"/>
        <end position="470"/>
    </location>
</feature>
<protein>
    <recommendedName>
        <fullName evidence="2">DUF3074 domain-containing protein</fullName>
    </recommendedName>
</protein>
<feature type="region of interest" description="Disordered" evidence="1">
    <location>
        <begin position="271"/>
        <end position="293"/>
    </location>
</feature>
<dbReference type="InterPro" id="IPR023393">
    <property type="entry name" value="START-like_dom_sf"/>
</dbReference>
<evidence type="ECO:0000259" key="2">
    <source>
        <dbReference type="Pfam" id="PF11274"/>
    </source>
</evidence>
<feature type="region of interest" description="Disordered" evidence="1">
    <location>
        <begin position="720"/>
        <end position="767"/>
    </location>
</feature>
<feature type="region of interest" description="Disordered" evidence="1">
    <location>
        <begin position="305"/>
        <end position="353"/>
    </location>
</feature>
<dbReference type="Gene3D" id="3.30.530.20">
    <property type="match status" value="1"/>
</dbReference>
<accession>A0AA43QLG2</accession>
<evidence type="ECO:0000313" key="4">
    <source>
        <dbReference type="Proteomes" id="UP001161017"/>
    </source>
</evidence>
<organism evidence="3 4">
    <name type="scientific">Ramalina farinacea</name>
    <dbReference type="NCBI Taxonomy" id="258253"/>
    <lineage>
        <taxon>Eukaryota</taxon>
        <taxon>Fungi</taxon>
        <taxon>Dikarya</taxon>
        <taxon>Ascomycota</taxon>
        <taxon>Pezizomycotina</taxon>
        <taxon>Lecanoromycetes</taxon>
        <taxon>OSLEUM clade</taxon>
        <taxon>Lecanoromycetidae</taxon>
        <taxon>Lecanorales</taxon>
        <taxon>Lecanorineae</taxon>
        <taxon>Ramalinaceae</taxon>
        <taxon>Ramalina</taxon>
    </lineage>
</organism>
<dbReference type="InterPro" id="IPR051213">
    <property type="entry name" value="START_lipid_transfer"/>
</dbReference>
<dbReference type="EMBL" id="JAPUFD010000004">
    <property type="protein sequence ID" value="MDI1486878.1"/>
    <property type="molecule type" value="Genomic_DNA"/>
</dbReference>
<sequence length="767" mass="83585">MAALHSALSSLGQTDYSLVPQDEPSIASYLRSAFRDARTIVDSVPLPVPADLAAGRPRSSTTTSAASDISEFLPSPARPEPLDPANVPLQKEWGKPIKLNAKDNPLSMAVYKLGGKDGKGAWFARRSVHEGMSFKKWKLGLQKEFPETLQVQGGPGEGNIRGIGGERRVEKKVIKGVGNVEVYHLSAQFPGPTTPRDFVTLLLTSETALGNGEDVKAASATQSGGFQSSTPPDVPRHFMVVSRPCVHPDCPPRDGFIRGQYESVEYIREVTRKPRKASSATDLPGLARAPPTLEKEAVLRNTMLASQEAPEAHLKPPPSREGRHRGKTISFSESRGSSAKGEKLDTAQEEDDDELNPVEWIMITRSDPGGSVPRFMVERGTPGSIVADAGKFLNWACKKDHSADEDGDGESDKVDTTGGKERPKLEAYETNGHLAGLDGEGDADDGPSTSRDLANGADRVPVPSESTDAGGLLATMANGAMTGIETYAPQAVINRLPGHHPTVPSEVAKAELIGLHATDGRDNAGTPERRSSISSVSTIGSFASAEDHFDDCEEIPTTRSNTAPGNVKDKLTPHDKELMKLNQKKQTLTEKLEKVKEKELKDKEELTSKEEERLRKAEEKHAKEIAKQEEKYKKEVSKIEARQRKEEAKEAQRAKRAQDKDEKARLTRERDESKQQLDATRTERDMLKEQVQALQQENTKLVQRLGKTSEGKEALKEVQEALAVDARPRSSTSSSLRRLRAGTANGSNPLTMTGRESPLKENTPPTE</sequence>
<evidence type="ECO:0000313" key="3">
    <source>
        <dbReference type="EMBL" id="MDI1486878.1"/>
    </source>
</evidence>